<organism evidence="11 12">
    <name type="scientific">Amycolatopsis pigmentata</name>
    <dbReference type="NCBI Taxonomy" id="450801"/>
    <lineage>
        <taxon>Bacteria</taxon>
        <taxon>Bacillati</taxon>
        <taxon>Actinomycetota</taxon>
        <taxon>Actinomycetes</taxon>
        <taxon>Pseudonocardiales</taxon>
        <taxon>Pseudonocardiaceae</taxon>
        <taxon>Amycolatopsis</taxon>
    </lineage>
</organism>
<keyword evidence="4" id="KW-0808">Transferase</keyword>
<reference evidence="12" key="1">
    <citation type="journal article" date="2019" name="Int. J. Syst. Evol. Microbiol.">
        <title>The Global Catalogue of Microorganisms (GCM) 10K type strain sequencing project: providing services to taxonomists for standard genome sequencing and annotation.</title>
        <authorList>
            <consortium name="The Broad Institute Genomics Platform"/>
            <consortium name="The Broad Institute Genome Sequencing Center for Infectious Disease"/>
            <person name="Wu L."/>
            <person name="Ma J."/>
        </authorList>
    </citation>
    <scope>NUCLEOTIDE SEQUENCE [LARGE SCALE GENOMIC DNA]</scope>
    <source>
        <strain evidence="12">CGMCC 4.7645</strain>
    </source>
</reference>
<dbReference type="InterPro" id="IPR003594">
    <property type="entry name" value="HATPase_dom"/>
</dbReference>
<name>A0ABW5FX43_9PSEU</name>
<dbReference type="InterPro" id="IPR050428">
    <property type="entry name" value="TCS_sensor_his_kinase"/>
</dbReference>
<evidence type="ECO:0000256" key="5">
    <source>
        <dbReference type="ARBA" id="ARBA00022692"/>
    </source>
</evidence>
<evidence type="ECO:0000256" key="4">
    <source>
        <dbReference type="ARBA" id="ARBA00022679"/>
    </source>
</evidence>
<dbReference type="PROSITE" id="PS50109">
    <property type="entry name" value="HIS_KIN"/>
    <property type="match status" value="1"/>
</dbReference>
<evidence type="ECO:0000256" key="8">
    <source>
        <dbReference type="SAM" id="MobiDB-lite"/>
    </source>
</evidence>
<protein>
    <recommendedName>
        <fullName evidence="2">histidine kinase</fullName>
        <ecNumber evidence="2">2.7.13.3</ecNumber>
    </recommendedName>
</protein>
<dbReference type="EMBL" id="JBHUKR010000011">
    <property type="protein sequence ID" value="MFD2419338.1"/>
    <property type="molecule type" value="Genomic_DNA"/>
</dbReference>
<evidence type="ECO:0000256" key="9">
    <source>
        <dbReference type="SAM" id="Phobius"/>
    </source>
</evidence>
<feature type="region of interest" description="Disordered" evidence="8">
    <location>
        <begin position="639"/>
        <end position="782"/>
    </location>
</feature>
<feature type="compositionally biased region" description="Gly residues" evidence="8">
    <location>
        <begin position="658"/>
        <end position="682"/>
    </location>
</feature>
<dbReference type="RefSeq" id="WP_378267336.1">
    <property type="nucleotide sequence ID" value="NZ_JBHUKR010000011.1"/>
</dbReference>
<dbReference type="InterPro" id="IPR005467">
    <property type="entry name" value="His_kinase_dom"/>
</dbReference>
<feature type="domain" description="Histidine kinase" evidence="10">
    <location>
        <begin position="513"/>
        <end position="621"/>
    </location>
</feature>
<dbReference type="Gene3D" id="3.30.565.10">
    <property type="entry name" value="Histidine kinase-like ATPase, C-terminal domain"/>
    <property type="match status" value="1"/>
</dbReference>
<keyword evidence="5 9" id="KW-0812">Transmembrane</keyword>
<feature type="transmembrane region" description="Helical" evidence="9">
    <location>
        <begin position="305"/>
        <end position="325"/>
    </location>
</feature>
<evidence type="ECO:0000256" key="2">
    <source>
        <dbReference type="ARBA" id="ARBA00012438"/>
    </source>
</evidence>
<dbReference type="Proteomes" id="UP001597417">
    <property type="component" value="Unassembled WGS sequence"/>
</dbReference>
<dbReference type="PANTHER" id="PTHR45436:SF5">
    <property type="entry name" value="SENSOR HISTIDINE KINASE TRCS"/>
    <property type="match status" value="1"/>
</dbReference>
<keyword evidence="3" id="KW-0597">Phosphoprotein</keyword>
<comment type="caution">
    <text evidence="11">The sequence shown here is derived from an EMBL/GenBank/DDBJ whole genome shotgun (WGS) entry which is preliminary data.</text>
</comment>
<proteinExistence type="predicted"/>
<comment type="catalytic activity">
    <reaction evidence="1">
        <text>ATP + protein L-histidine = ADP + protein N-phospho-L-histidine.</text>
        <dbReference type="EC" id="2.7.13.3"/>
    </reaction>
</comment>
<keyword evidence="9" id="KW-0472">Membrane</keyword>
<dbReference type="SUPFAM" id="SSF55874">
    <property type="entry name" value="ATPase domain of HSP90 chaperone/DNA topoisomerase II/histidine kinase"/>
    <property type="match status" value="1"/>
</dbReference>
<evidence type="ECO:0000259" key="10">
    <source>
        <dbReference type="PROSITE" id="PS50109"/>
    </source>
</evidence>
<dbReference type="PANTHER" id="PTHR45436">
    <property type="entry name" value="SENSOR HISTIDINE KINASE YKOH"/>
    <property type="match status" value="1"/>
</dbReference>
<dbReference type="Pfam" id="PF08376">
    <property type="entry name" value="NIT"/>
    <property type="match status" value="1"/>
</dbReference>
<evidence type="ECO:0000256" key="3">
    <source>
        <dbReference type="ARBA" id="ARBA00022553"/>
    </source>
</evidence>
<keyword evidence="7 9" id="KW-1133">Transmembrane helix</keyword>
<keyword evidence="6" id="KW-0418">Kinase</keyword>
<evidence type="ECO:0000256" key="7">
    <source>
        <dbReference type="ARBA" id="ARBA00022989"/>
    </source>
</evidence>
<dbReference type="EC" id="2.7.13.3" evidence="2"/>
<gene>
    <name evidence="11" type="ORF">ACFSXZ_23685</name>
</gene>
<sequence length="782" mass="83767">MIALIPCLALLALGVGGASYLVVQGTSAKDYASKLREVIPPSIVFLNNLREERRVTMLAMAGDPQAASQLGQTRAATDQTVAQISQIADQVVTLNPTGMAKVMPVLGQFLGQMPDLRKKADANQVSELDVANYYSGITGVLALAMPELARTSPDSSAAVDESLSADIGVAADEMSTANSIGIAGITGGGLTVDEWRAFRHHVEGYHALLEQITDRLPDQSKSDLVALTKSDAWQKVVTVENTLIDRGPRPSATSRDTRSIPVATADWQNAAHQVTTSLADLWGKQHGNANATIVASGQRTQINSLLGGGAILVVTALALLIAVRLSNKLVNRLKRLRQQTLTIADEALPMMVNRLREGRQVDVSGDLTTLDFGRDEIGQVADAFNKAQRTATAAAAQEAKTRAGVNAVFLNIAHRSQVVVHRQLEVLDQAERREEDPDQLELLFKLDHLATRSRRNAENLIILGGQQPGRQWRNPVPLMEVVRSAVAETEDYARVRTGRLPAVSMVGAVVADLVHLLAELVDNATSFSPPESRVEVRGNVVGTGIVVEVEDQGLGITKEERERINESLHETPDFEVMSLSGDARLGLFVVARLAARHGISVTLAESAYGGTRAIVLIRQNLIAPVERIDDDNAENASEVTDIASLRTPRPRLPSASGAFGGNGVSNGNGVPAGGYGGDGGTYGDETDASGRSLFEPAPPKAPVDWPREEAVEPPSTGPRHAQTVTPTDGRPPLPRRRRQANLAPQLAAEVNTPTVSEERPPEQARDTMAAFQRGTRQARDDE</sequence>
<evidence type="ECO:0000313" key="12">
    <source>
        <dbReference type="Proteomes" id="UP001597417"/>
    </source>
</evidence>
<evidence type="ECO:0000313" key="11">
    <source>
        <dbReference type="EMBL" id="MFD2419338.1"/>
    </source>
</evidence>
<feature type="compositionally biased region" description="Basic and acidic residues" evidence="8">
    <location>
        <begin position="756"/>
        <end position="765"/>
    </location>
</feature>
<dbReference type="Gene3D" id="6.10.340.10">
    <property type="match status" value="1"/>
</dbReference>
<evidence type="ECO:0000256" key="6">
    <source>
        <dbReference type="ARBA" id="ARBA00022777"/>
    </source>
</evidence>
<dbReference type="InterPro" id="IPR036890">
    <property type="entry name" value="HATPase_C_sf"/>
</dbReference>
<evidence type="ECO:0000256" key="1">
    <source>
        <dbReference type="ARBA" id="ARBA00000085"/>
    </source>
</evidence>
<dbReference type="InterPro" id="IPR013587">
    <property type="entry name" value="Nitrate/nitrite_sensing"/>
</dbReference>
<dbReference type="Pfam" id="PF02518">
    <property type="entry name" value="HATPase_c"/>
    <property type="match status" value="1"/>
</dbReference>
<dbReference type="SMART" id="SM00387">
    <property type="entry name" value="HATPase_c"/>
    <property type="match status" value="1"/>
</dbReference>
<accession>A0ABW5FX43</accession>
<keyword evidence="12" id="KW-1185">Reference proteome</keyword>